<dbReference type="GO" id="GO:0003677">
    <property type="term" value="F:DNA binding"/>
    <property type="evidence" value="ECO:0007669"/>
    <property type="project" value="UniProtKB-UniRule"/>
</dbReference>
<dbReference type="InterPro" id="IPR036910">
    <property type="entry name" value="HMG_box_dom_sf"/>
</dbReference>
<feature type="domain" description="PWWP" evidence="6">
    <location>
        <begin position="34"/>
        <end position="89"/>
    </location>
</feature>
<evidence type="ECO:0000256" key="2">
    <source>
        <dbReference type="ARBA" id="ARBA00023242"/>
    </source>
</evidence>
<name>A0AB34J8A8_PRYPA</name>
<dbReference type="Pfam" id="PF00505">
    <property type="entry name" value="HMG_box"/>
    <property type="match status" value="1"/>
</dbReference>
<dbReference type="Pfam" id="PF00855">
    <property type="entry name" value="PWWP"/>
    <property type="match status" value="1"/>
</dbReference>
<sequence>MAQEAVDTLGAALPNEEVTATESARASARALYKRGSLVWAKIHGFPSWPSQIRSLRPLEEAQPKIRVRFWYTNDDAVLPLSKIETYASRTPIEPKKIKSKTVCKQYIAAVEIAKRILEADGAKNADGNQDAEEEVWSDDEEAAAAQDEEEGEQVPLSEWLTEGHPLCGASVARTFGKSNKVYLGRVTRWLPTAEEPLFHVEHDDGDQEDLDEEETLACKRAYERVAPAKQRAHEALIPKLIARAKREALANLPKKPKSEYSCFVDATRPAVAAAHPNASIAEVNKLLSEKWSQLDDTEHQVFEAEAIEDLRRYVGECEAKGVEVESKYLRRQRSLRGPVSALHIFKEDSEATFNIGADPELLTAEVSLLLQQGWDDLTPEEQAWPALPSAVKQVGRLTCPVRSQQEYERQAAIERTRHEAELERRRESRGRRDGREKRERGGKDKIEGTFQGDKPKPKSAKKSRVQESTTPEGGDKLSGSHA</sequence>
<dbReference type="InterPro" id="IPR009071">
    <property type="entry name" value="HMG_box_dom"/>
</dbReference>
<keyword evidence="2 3" id="KW-0539">Nucleus</keyword>
<evidence type="ECO:0000313" key="8">
    <source>
        <dbReference type="Proteomes" id="UP001515480"/>
    </source>
</evidence>
<comment type="caution">
    <text evidence="7">The sequence shown here is derived from an EMBL/GenBank/DDBJ whole genome shotgun (WGS) entry which is preliminary data.</text>
</comment>
<dbReference type="GO" id="GO:0010468">
    <property type="term" value="P:regulation of gene expression"/>
    <property type="evidence" value="ECO:0007669"/>
    <property type="project" value="TreeGrafter"/>
</dbReference>
<protein>
    <recommendedName>
        <fullName evidence="9">PWWP domain-containing protein</fullName>
    </recommendedName>
</protein>
<feature type="domain" description="HMG box" evidence="5">
    <location>
        <begin position="253"/>
        <end position="321"/>
    </location>
</feature>
<dbReference type="InterPro" id="IPR051965">
    <property type="entry name" value="ChromReg_NeuronalGeneExpr"/>
</dbReference>
<dbReference type="CDD" id="cd05162">
    <property type="entry name" value="PWWP"/>
    <property type="match status" value="1"/>
</dbReference>
<dbReference type="SUPFAM" id="SSF47095">
    <property type="entry name" value="HMG-box"/>
    <property type="match status" value="1"/>
</dbReference>
<dbReference type="Gene3D" id="1.10.30.10">
    <property type="entry name" value="High mobility group box domain"/>
    <property type="match status" value="1"/>
</dbReference>
<dbReference type="Gene3D" id="2.30.30.140">
    <property type="match status" value="1"/>
</dbReference>
<dbReference type="PANTHER" id="PTHR46040">
    <property type="entry name" value="HIGH MOBILITY GROUP PROTEIN 2"/>
    <property type="match status" value="1"/>
</dbReference>
<dbReference type="CDD" id="cd00084">
    <property type="entry name" value="HMG-box_SF"/>
    <property type="match status" value="1"/>
</dbReference>
<dbReference type="InterPro" id="IPR000313">
    <property type="entry name" value="PWWP_dom"/>
</dbReference>
<dbReference type="SUPFAM" id="SSF63748">
    <property type="entry name" value="Tudor/PWWP/MBT"/>
    <property type="match status" value="1"/>
</dbReference>
<feature type="region of interest" description="Disordered" evidence="4">
    <location>
        <begin position="123"/>
        <end position="155"/>
    </location>
</feature>
<dbReference type="SMART" id="SM00398">
    <property type="entry name" value="HMG"/>
    <property type="match status" value="1"/>
</dbReference>
<feature type="DNA-binding region" description="HMG box" evidence="3">
    <location>
        <begin position="253"/>
        <end position="321"/>
    </location>
</feature>
<dbReference type="Proteomes" id="UP001515480">
    <property type="component" value="Unassembled WGS sequence"/>
</dbReference>
<keyword evidence="1 3" id="KW-0238">DNA-binding</keyword>
<evidence type="ECO:0000256" key="1">
    <source>
        <dbReference type="ARBA" id="ARBA00023125"/>
    </source>
</evidence>
<proteinExistence type="predicted"/>
<feature type="compositionally biased region" description="Acidic residues" evidence="4">
    <location>
        <begin position="129"/>
        <end position="152"/>
    </location>
</feature>
<dbReference type="GO" id="GO:0005634">
    <property type="term" value="C:nucleus"/>
    <property type="evidence" value="ECO:0007669"/>
    <property type="project" value="UniProtKB-UniRule"/>
</dbReference>
<evidence type="ECO:0000256" key="4">
    <source>
        <dbReference type="SAM" id="MobiDB-lite"/>
    </source>
</evidence>
<dbReference type="AlphaFoldDB" id="A0AB34J8A8"/>
<accession>A0AB34J8A8</accession>
<evidence type="ECO:0000259" key="5">
    <source>
        <dbReference type="PROSITE" id="PS50118"/>
    </source>
</evidence>
<dbReference type="PANTHER" id="PTHR46040:SF3">
    <property type="entry name" value="HIGH MOBILITY GROUP PROTEIN 2"/>
    <property type="match status" value="1"/>
</dbReference>
<gene>
    <name evidence="7" type="ORF">AB1Y20_004046</name>
</gene>
<feature type="domain" description="HMG box" evidence="5">
    <location>
        <begin position="335"/>
        <end position="426"/>
    </location>
</feature>
<dbReference type="EMBL" id="JBGBPQ010000012">
    <property type="protein sequence ID" value="KAL1514970.1"/>
    <property type="molecule type" value="Genomic_DNA"/>
</dbReference>
<evidence type="ECO:0000313" key="7">
    <source>
        <dbReference type="EMBL" id="KAL1514970.1"/>
    </source>
</evidence>
<reference evidence="7 8" key="1">
    <citation type="journal article" date="2024" name="Science">
        <title>Giant polyketide synthase enzymes in the biosynthesis of giant marine polyether toxins.</title>
        <authorList>
            <person name="Fallon T.R."/>
            <person name="Shende V.V."/>
            <person name="Wierzbicki I.H."/>
            <person name="Pendleton A.L."/>
            <person name="Watervoot N.F."/>
            <person name="Auber R.P."/>
            <person name="Gonzalez D.J."/>
            <person name="Wisecaver J.H."/>
            <person name="Moore B.S."/>
        </authorList>
    </citation>
    <scope>NUCLEOTIDE SEQUENCE [LARGE SCALE GENOMIC DNA]</scope>
    <source>
        <strain evidence="7 8">12B1</strain>
    </source>
</reference>
<evidence type="ECO:0000259" key="6">
    <source>
        <dbReference type="PROSITE" id="PS50812"/>
    </source>
</evidence>
<feature type="region of interest" description="Disordered" evidence="4">
    <location>
        <begin position="403"/>
        <end position="482"/>
    </location>
</feature>
<dbReference type="PROSITE" id="PS50812">
    <property type="entry name" value="PWWP"/>
    <property type="match status" value="1"/>
</dbReference>
<feature type="compositionally biased region" description="Basic and acidic residues" evidence="4">
    <location>
        <begin position="405"/>
        <end position="447"/>
    </location>
</feature>
<organism evidence="7 8">
    <name type="scientific">Prymnesium parvum</name>
    <name type="common">Toxic golden alga</name>
    <dbReference type="NCBI Taxonomy" id="97485"/>
    <lineage>
        <taxon>Eukaryota</taxon>
        <taxon>Haptista</taxon>
        <taxon>Haptophyta</taxon>
        <taxon>Prymnesiophyceae</taxon>
        <taxon>Prymnesiales</taxon>
        <taxon>Prymnesiaceae</taxon>
        <taxon>Prymnesium</taxon>
    </lineage>
</organism>
<keyword evidence="8" id="KW-1185">Reference proteome</keyword>
<feature type="DNA-binding region" description="HMG box" evidence="3">
    <location>
        <begin position="335"/>
        <end position="426"/>
    </location>
</feature>
<evidence type="ECO:0000256" key="3">
    <source>
        <dbReference type="PROSITE-ProRule" id="PRU00267"/>
    </source>
</evidence>
<evidence type="ECO:0008006" key="9">
    <source>
        <dbReference type="Google" id="ProtNLM"/>
    </source>
</evidence>
<dbReference type="PROSITE" id="PS50118">
    <property type="entry name" value="HMG_BOX_2"/>
    <property type="match status" value="2"/>
</dbReference>